<keyword evidence="2" id="KW-1185">Reference proteome</keyword>
<name>A0AA41UM85_9BACT</name>
<comment type="caution">
    <text evidence="1">The sequence shown here is derived from an EMBL/GenBank/DDBJ whole genome shotgun (WGS) entry which is preliminary data.</text>
</comment>
<reference evidence="1" key="1">
    <citation type="submission" date="2022-04" db="EMBL/GenBank/DDBJ databases">
        <title>Desulfatitalea alkaliphila sp. nov., a novel anaerobic sulfate-reducing bacterium isolated from terrestrial mud volcano, Taman Peninsula, Russia.</title>
        <authorList>
            <person name="Khomyakova M.A."/>
            <person name="Merkel A.Y."/>
            <person name="Slobodkin A.I."/>
        </authorList>
    </citation>
    <scope>NUCLEOTIDE SEQUENCE</scope>
    <source>
        <strain evidence="1">M08but</strain>
    </source>
</reference>
<evidence type="ECO:0000313" key="1">
    <source>
        <dbReference type="EMBL" id="MCJ8502366.1"/>
    </source>
</evidence>
<evidence type="ECO:0000313" key="2">
    <source>
        <dbReference type="Proteomes" id="UP001165427"/>
    </source>
</evidence>
<sequence>MEGARQTGVAMWVLDDPKPDYQNGVKRLLLSFTQAVAALLDAGERDLLEQLLRVMQDNCATTRAMLEMIDDGATIGDVRRYLENNRE</sequence>
<dbReference type="Proteomes" id="UP001165427">
    <property type="component" value="Unassembled WGS sequence"/>
</dbReference>
<organism evidence="1 2">
    <name type="scientific">Desulfatitalea alkaliphila</name>
    <dbReference type="NCBI Taxonomy" id="2929485"/>
    <lineage>
        <taxon>Bacteria</taxon>
        <taxon>Pseudomonadati</taxon>
        <taxon>Thermodesulfobacteriota</taxon>
        <taxon>Desulfobacteria</taxon>
        <taxon>Desulfobacterales</taxon>
        <taxon>Desulfosarcinaceae</taxon>
        <taxon>Desulfatitalea</taxon>
    </lineage>
</organism>
<dbReference type="AlphaFoldDB" id="A0AA41UM85"/>
<dbReference type="RefSeq" id="WP_246913056.1">
    <property type="nucleotide sequence ID" value="NZ_JALJRB010000025.1"/>
</dbReference>
<accession>A0AA41UM85</accession>
<proteinExistence type="predicted"/>
<gene>
    <name evidence="1" type="ORF">MRX98_17415</name>
</gene>
<dbReference type="EMBL" id="JALJRB010000025">
    <property type="protein sequence ID" value="MCJ8502366.1"/>
    <property type="molecule type" value="Genomic_DNA"/>
</dbReference>
<protein>
    <submittedName>
        <fullName evidence="1">Uncharacterized protein</fullName>
    </submittedName>
</protein>